<dbReference type="Gene3D" id="2.30.110.10">
    <property type="entry name" value="Electron Transport, Fmn-binding Protein, Chain A"/>
    <property type="match status" value="1"/>
</dbReference>
<evidence type="ECO:0000313" key="3">
    <source>
        <dbReference type="Proteomes" id="UP000094795"/>
    </source>
</evidence>
<proteinExistence type="predicted"/>
<dbReference type="NCBIfam" id="TIGR04025">
    <property type="entry name" value="PPOX_FMN_DR2398"/>
    <property type="match status" value="1"/>
</dbReference>
<dbReference type="PANTHER" id="PTHR42815">
    <property type="entry name" value="FAD-BINDING, PUTATIVE (AFU_ORTHOLOGUE AFUA_6G07600)-RELATED"/>
    <property type="match status" value="1"/>
</dbReference>
<feature type="domain" description="Pyridoxamine 5'-phosphate oxidase N-terminal" evidence="1">
    <location>
        <begin position="29"/>
        <end position="149"/>
    </location>
</feature>
<evidence type="ECO:0000313" key="2">
    <source>
        <dbReference type="EMBL" id="OCW57930.1"/>
    </source>
</evidence>
<dbReference type="RefSeq" id="WP_066178361.1">
    <property type="nucleotide sequence ID" value="NZ_LQZT01000012.1"/>
</dbReference>
<comment type="caution">
    <text evidence="2">The sequence shown here is derived from an EMBL/GenBank/DDBJ whole genome shotgun (WGS) entry which is preliminary data.</text>
</comment>
<dbReference type="InterPro" id="IPR024029">
    <property type="entry name" value="Pyridox_Oxase_FMN-dep"/>
</dbReference>
<dbReference type="SUPFAM" id="SSF50475">
    <property type="entry name" value="FMN-binding split barrel"/>
    <property type="match status" value="1"/>
</dbReference>
<name>A0A1C1YWZ1_9HYPH</name>
<dbReference type="OrthoDB" id="9790331at2"/>
<evidence type="ECO:0000259" key="1">
    <source>
        <dbReference type="Pfam" id="PF01243"/>
    </source>
</evidence>
<reference evidence="2" key="1">
    <citation type="submission" date="2015-12" db="EMBL/GenBank/DDBJ databases">
        <authorList>
            <person name="Shamseldin A."/>
            <person name="Moawad H."/>
            <person name="Abd El-Rahim W.M."/>
            <person name="Sadowsky M.J."/>
        </authorList>
    </citation>
    <scope>NUCLEOTIDE SEQUENCE [LARGE SCALE GENOMIC DNA]</scope>
    <source>
        <strain evidence="2">JC234</strain>
    </source>
</reference>
<dbReference type="InterPro" id="IPR011576">
    <property type="entry name" value="Pyridox_Oxase_N"/>
</dbReference>
<dbReference type="Proteomes" id="UP000094795">
    <property type="component" value="Unassembled WGS sequence"/>
</dbReference>
<sequence>MTLVTSIAELEAIYGERSEAAMAKVATRLTEGYRRMVELSPLVALATCGPEGLDCSPRGDPGQVLTIRDDTTLILPDRRGNNRIDSLRNIVRDDRVGLLFFIPGSDSTLRINGRAVISVDPALLETLAMDGKPPRSAIIITVGEVYFQCARALMRARIWDREAWPAAGSVPSAGSLLKQLKAEFDAESYDQAWPERAKATMW</sequence>
<dbReference type="PANTHER" id="PTHR42815:SF2">
    <property type="entry name" value="FAD-BINDING, PUTATIVE (AFU_ORTHOLOGUE AFUA_6G07600)-RELATED"/>
    <property type="match status" value="1"/>
</dbReference>
<keyword evidence="3" id="KW-1185">Reference proteome</keyword>
<gene>
    <name evidence="2" type="ORF">AWJ14_03835</name>
</gene>
<protein>
    <submittedName>
        <fullName evidence="2">Pyridoxamine 5'-phosphate oxidase</fullName>
    </submittedName>
</protein>
<dbReference type="Pfam" id="PF01243">
    <property type="entry name" value="PNPOx_N"/>
    <property type="match status" value="1"/>
</dbReference>
<dbReference type="AlphaFoldDB" id="A0A1C1YWZ1"/>
<dbReference type="STRING" id="1480615.AWJ14_03835"/>
<dbReference type="InterPro" id="IPR012349">
    <property type="entry name" value="Split_barrel_FMN-bd"/>
</dbReference>
<organism evidence="2 3">
    <name type="scientific">Hoeflea olei</name>
    <dbReference type="NCBI Taxonomy" id="1480615"/>
    <lineage>
        <taxon>Bacteria</taxon>
        <taxon>Pseudomonadati</taxon>
        <taxon>Pseudomonadota</taxon>
        <taxon>Alphaproteobacteria</taxon>
        <taxon>Hyphomicrobiales</taxon>
        <taxon>Rhizobiaceae</taxon>
        <taxon>Hoeflea</taxon>
    </lineage>
</organism>
<dbReference type="EMBL" id="LQZT01000012">
    <property type="protein sequence ID" value="OCW57930.1"/>
    <property type="molecule type" value="Genomic_DNA"/>
</dbReference>
<accession>A0A1C1YWZ1</accession>